<comment type="subcellular location">
    <subcellularLocation>
        <location evidence="1">Golgi apparatus membrane</location>
        <topology evidence="1">Peripheral membrane protein</topology>
    </subcellularLocation>
</comment>
<sequence length="1697" mass="193575">MEPSKLPNSFTRAIPSFVLRKGGDQSQLSSKDKRYVQQIEKVLTSFDTLDEWADYIAFLSRLSKALQLTEDPNMYHTVKWIPYPSQVANKLSLCLSSRLPSGVHQKTLSIYETIFNALTPDTLNKELSIWLPGLLPVLSYCSISVKPQFIRILKNIILPTINSISLKMVTKPLILCLLPGLDDENSEAFNDILDLMDSFKLKLNDDTHFWQCMFRCIISNPEKRLGSLFWCNRRLPVFTSLKENDTVYFSEEARSCLSPDPGLLIRAFATSINSSTTLNTASDIIVVRGFFDILLSHLPLDSDAFERLVSVKDKELLIMACCRVTLKKDMSLNRRLWNLFLGPEVDPDHSFSMSRSTYFESYALTDLNSGLLKLVNSDDTKSIVDGFRIAQLILMDKWEISNLLTPKLFSPFLTKCYDNRDDDVILKAAQSFFDGIESSYIWNDIINILVENNSTKLDLLEFVLRTFNFNEEEMITVHAPLAILCLLTNSELSLERLNILELLFGLVPPRAYSPIEDVSEANYSEEKIVDLVKDYYHRRISDDTIEFPISKGGLSYTILLLVGSMFVKYISEEKKCLRLSTILCEMFYNIPNIEAGTLSTINLIDAMLALDITNDLSDSATKQKNLLVAFGISKVFSYLSKSIAELQRKKLLKIILTNIWSSIHSPCPANHQVEAVKTIYELELSCSNHNIEAGVFDLLKKLPRSSRVRAFETLWTHSTSFSEGDSILIRPMQLILDDLHDEDSPNYLGIKNFVRLAIKNGSANRLLKLTTNPLLDFDFMMGNRSELRSDDDLAQFSYHLDSLVNVVNSNGKPLREACSNEFAVLDNSAKLSLVKSNNWDISTYKSLLLSVIDKFMKLQLNKSILSDRKALRSYYDCITNLLKLLTQLITGNESNFADKFHLLIQVCSYYMHLRNLDTDILELIQTKFLSCIFHFLELSEELKINLNLLHVSDEDKEPLLVNFIIQGIQKSKSSLLLESWISLLTRSLYLFNESVFSVLLQLNDSLISKTDYFFKKLTNFEHFDESEDMEVSMNILISGLEDLLSISHSFLLTSKLRANVDKSYHTNAESGFLNTVISGVFSIESPAIRTIEQNKLYSILLSFQDSVNLCFQIWNWSDSKPQIEPNCTIIADRSLTYVGHKLKFRARKLLESLMDLEKQEVIETLVSISPTMSPAIKLLNILDGGRSQVTLPFIFDSIVSRCNPQLLEESRRASLNIPISEKALSKFLVEYFQSIDNDTIIDVWAPSIQFLRDSLSHSVKYHTIYPDCLKICDILSQKANNSKLREQRKYRKELSDVFIKLFNNTVSSKSAGMTQDLDRESDDEDSKVPSKIEIPLVQLDDVLDSLNVVIPNLDTIIEDSDKASSCINTLISHLISPQIKAKKVDEVSLKALTLLDIVGKFHPNRSWKVLVYDSFMDQSFFNSNSNKFKFWDSIIGSWISNEKEKFTEMIQKITPTVASTSSNLFIWNENSEVDLKINTIKRITYLIVVQPIDYFLNQLDDLFDRIEYSLNTSCPPSYNSQITTLLRAITLKFSELHLLPHWTIITQELSSILEPFCGRNSKELRNISDDNLKLLLFGCKLLDQLLLLGYDEFNLNEWLFVSSSPEIIANGTKSNIIALVDRIANESDLFFSKEESIRIEQPQGTLLPLLRGITSISSVVNLRQFFESFSLINYERTFGLSEVDIDTCLLDIQNDLK</sequence>
<dbReference type="OrthoDB" id="297643at2759"/>
<organism evidence="10 11">
    <name type="scientific">Scheffersomyces stipitis (strain ATCC 58785 / CBS 6054 / NBRC 10063 / NRRL Y-11545)</name>
    <name type="common">Yeast</name>
    <name type="synonym">Pichia stipitis</name>
    <dbReference type="NCBI Taxonomy" id="322104"/>
    <lineage>
        <taxon>Eukaryota</taxon>
        <taxon>Fungi</taxon>
        <taxon>Dikarya</taxon>
        <taxon>Ascomycota</taxon>
        <taxon>Saccharomycotina</taxon>
        <taxon>Pichiomycetes</taxon>
        <taxon>Debaryomycetaceae</taxon>
        <taxon>Scheffersomyces</taxon>
    </lineage>
</organism>
<reference evidence="10 11" key="1">
    <citation type="journal article" date="2007" name="Nat. Biotechnol.">
        <title>Genome sequence of the lignocellulose-bioconverting and xylose-fermenting yeast Pichia stipitis.</title>
        <authorList>
            <person name="Jeffries T.W."/>
            <person name="Grigoriev I.V."/>
            <person name="Grimwood J."/>
            <person name="Laplaza J.M."/>
            <person name="Aerts A."/>
            <person name="Salamov A."/>
            <person name="Schmutz J."/>
            <person name="Lindquist E."/>
            <person name="Dehal P."/>
            <person name="Shapiro H."/>
            <person name="Jin Y.S."/>
            <person name="Passoth V."/>
            <person name="Richardson P.M."/>
        </authorList>
    </citation>
    <scope>NUCLEOTIDE SEQUENCE [LARGE SCALE GENOMIC DNA]</scope>
    <source>
        <strain evidence="11">ATCC 58785 / CBS 6054 / NBRC 10063 / NRRL Y-11545</strain>
    </source>
</reference>
<dbReference type="Pfam" id="PF24597">
    <property type="entry name" value="TPR_DOP1_M"/>
    <property type="match status" value="1"/>
</dbReference>
<dbReference type="PANTHER" id="PTHR14042:SF24">
    <property type="entry name" value="PROTEIN DOPEY-1 HOMOLOG"/>
    <property type="match status" value="1"/>
</dbReference>
<dbReference type="InterPro" id="IPR056458">
    <property type="entry name" value="TPR_DOP1_M"/>
</dbReference>
<dbReference type="GO" id="GO:0005829">
    <property type="term" value="C:cytosol"/>
    <property type="evidence" value="ECO:0007669"/>
    <property type="project" value="GOC"/>
</dbReference>
<keyword evidence="11" id="KW-1185">Reference proteome</keyword>
<dbReference type="RefSeq" id="XP_001384790.2">
    <property type="nucleotide sequence ID" value="XM_001384753.1"/>
</dbReference>
<evidence type="ECO:0000256" key="2">
    <source>
        <dbReference type="ARBA" id="ARBA00022448"/>
    </source>
</evidence>
<comment type="similarity">
    <text evidence="6">Belongs to the DOP1 family.</text>
</comment>
<keyword evidence="4" id="KW-0333">Golgi apparatus</keyword>
<protein>
    <submittedName>
        <fullName evidence="10">Uncharacterized protein</fullName>
    </submittedName>
</protein>
<evidence type="ECO:0000256" key="6">
    <source>
        <dbReference type="ARBA" id="ARBA00046326"/>
    </source>
</evidence>
<dbReference type="InterPro" id="IPR007249">
    <property type="entry name" value="DOP1_N"/>
</dbReference>
<dbReference type="InParanoid" id="A3LVD3"/>
<dbReference type="PANTHER" id="PTHR14042">
    <property type="entry name" value="DOPEY-RELATED"/>
    <property type="match status" value="1"/>
</dbReference>
<feature type="domain" description="DOP1 N-terminal" evidence="7">
    <location>
        <begin position="30"/>
        <end position="344"/>
    </location>
</feature>
<evidence type="ECO:0000256" key="4">
    <source>
        <dbReference type="ARBA" id="ARBA00023034"/>
    </source>
</evidence>
<dbReference type="GO" id="GO:0006895">
    <property type="term" value="P:Golgi to endosome transport"/>
    <property type="evidence" value="ECO:0007669"/>
    <property type="project" value="InterPro"/>
</dbReference>
<keyword evidence="5" id="KW-0472">Membrane</keyword>
<keyword evidence="2" id="KW-0813">Transport</keyword>
<proteinExistence type="inferred from homology"/>
<dbReference type="STRING" id="322104.A3LVD3"/>
<keyword evidence="3" id="KW-0653">Protein transport</keyword>
<dbReference type="OMA" id="GLETCIA"/>
<dbReference type="InterPro" id="IPR056457">
    <property type="entry name" value="DOP1_C"/>
</dbReference>
<dbReference type="Pfam" id="PF24598">
    <property type="entry name" value="DOP1_C"/>
    <property type="match status" value="1"/>
</dbReference>
<dbReference type="GO" id="GO:0000139">
    <property type="term" value="C:Golgi membrane"/>
    <property type="evidence" value="ECO:0007669"/>
    <property type="project" value="UniProtKB-SubCell"/>
</dbReference>
<evidence type="ECO:0000313" key="11">
    <source>
        <dbReference type="Proteomes" id="UP000002258"/>
    </source>
</evidence>
<evidence type="ECO:0000259" key="9">
    <source>
        <dbReference type="Pfam" id="PF24598"/>
    </source>
</evidence>
<dbReference type="HOGENOM" id="CLU_001197_1_0_1"/>
<evidence type="ECO:0000259" key="8">
    <source>
        <dbReference type="Pfam" id="PF24597"/>
    </source>
</evidence>
<evidence type="ECO:0000256" key="5">
    <source>
        <dbReference type="ARBA" id="ARBA00023136"/>
    </source>
</evidence>
<gene>
    <name evidence="10" type="ORF">PICST_46807</name>
</gene>
<evidence type="ECO:0000256" key="1">
    <source>
        <dbReference type="ARBA" id="ARBA00004395"/>
    </source>
</evidence>
<dbReference type="FunCoup" id="A3LVD3">
    <property type="interactions" value="131"/>
</dbReference>
<evidence type="ECO:0000256" key="3">
    <source>
        <dbReference type="ARBA" id="ARBA00022927"/>
    </source>
</evidence>
<dbReference type="GO" id="GO:0005768">
    <property type="term" value="C:endosome"/>
    <property type="evidence" value="ECO:0007669"/>
    <property type="project" value="TreeGrafter"/>
</dbReference>
<accession>A3LVD3</accession>
<dbReference type="GO" id="GO:0005802">
    <property type="term" value="C:trans-Golgi network"/>
    <property type="evidence" value="ECO:0007669"/>
    <property type="project" value="TreeGrafter"/>
</dbReference>
<dbReference type="GeneID" id="4839722"/>
<dbReference type="Pfam" id="PF04118">
    <property type="entry name" value="Dopey_N"/>
    <property type="match status" value="1"/>
</dbReference>
<evidence type="ECO:0000313" key="10">
    <source>
        <dbReference type="EMBL" id="ABN66761.2"/>
    </source>
</evidence>
<dbReference type="EMBL" id="CP000499">
    <property type="protein sequence ID" value="ABN66761.2"/>
    <property type="molecule type" value="Genomic_DNA"/>
</dbReference>
<dbReference type="KEGG" id="pic:PICST_46807"/>
<dbReference type="InterPro" id="IPR040314">
    <property type="entry name" value="DOP1"/>
</dbReference>
<feature type="domain" description="DOP1-like middle TPR" evidence="8">
    <location>
        <begin position="358"/>
        <end position="536"/>
    </location>
</feature>
<feature type="domain" description="DOP1-like C-terminal" evidence="9">
    <location>
        <begin position="1227"/>
        <end position="1679"/>
    </location>
</feature>
<name>A3LVD3_PICST</name>
<dbReference type="Proteomes" id="UP000002258">
    <property type="component" value="Chromosome 5"/>
</dbReference>
<dbReference type="eggNOG" id="KOG3613">
    <property type="taxonomic scope" value="Eukaryota"/>
</dbReference>
<evidence type="ECO:0000259" key="7">
    <source>
        <dbReference type="Pfam" id="PF04118"/>
    </source>
</evidence>
<dbReference type="GO" id="GO:0015031">
    <property type="term" value="P:protein transport"/>
    <property type="evidence" value="ECO:0007669"/>
    <property type="project" value="UniProtKB-KW"/>
</dbReference>